<feature type="region of interest" description="Disordered" evidence="1">
    <location>
        <begin position="35"/>
        <end position="57"/>
    </location>
</feature>
<keyword evidence="4" id="KW-1185">Reference proteome</keyword>
<feature type="compositionally biased region" description="Gly residues" evidence="1">
    <location>
        <begin position="72"/>
        <end position="87"/>
    </location>
</feature>
<reference evidence="3" key="2">
    <citation type="submission" date="2017-02" db="EMBL/GenBank/DDBJ databases">
        <title>Sunflower complete genome.</title>
        <authorList>
            <person name="Langlade N."/>
            <person name="Munos S."/>
        </authorList>
    </citation>
    <scope>NUCLEOTIDE SEQUENCE [LARGE SCALE GENOMIC DNA]</scope>
    <source>
        <tissue evidence="3">Leaves</tissue>
    </source>
</reference>
<reference evidence="2 4" key="1">
    <citation type="journal article" date="2017" name="Nature">
        <title>The sunflower genome provides insights into oil metabolism, flowering and Asterid evolution.</title>
        <authorList>
            <person name="Badouin H."/>
            <person name="Gouzy J."/>
            <person name="Grassa C.J."/>
            <person name="Murat F."/>
            <person name="Staton S.E."/>
            <person name="Cottret L."/>
            <person name="Lelandais-Briere C."/>
            <person name="Owens G.L."/>
            <person name="Carrere S."/>
            <person name="Mayjonade B."/>
            <person name="Legrand L."/>
            <person name="Gill N."/>
            <person name="Kane N.C."/>
            <person name="Bowers J.E."/>
            <person name="Hubner S."/>
            <person name="Bellec A."/>
            <person name="Berard A."/>
            <person name="Berges H."/>
            <person name="Blanchet N."/>
            <person name="Boniface M.C."/>
            <person name="Brunel D."/>
            <person name="Catrice O."/>
            <person name="Chaidir N."/>
            <person name="Claudel C."/>
            <person name="Donnadieu C."/>
            <person name="Faraut T."/>
            <person name="Fievet G."/>
            <person name="Helmstetter N."/>
            <person name="King M."/>
            <person name="Knapp S.J."/>
            <person name="Lai Z."/>
            <person name="Le Paslier M.C."/>
            <person name="Lippi Y."/>
            <person name="Lorenzon L."/>
            <person name="Mandel J.R."/>
            <person name="Marage G."/>
            <person name="Marchand G."/>
            <person name="Marquand E."/>
            <person name="Bret-Mestries E."/>
            <person name="Morien E."/>
            <person name="Nambeesan S."/>
            <person name="Nguyen T."/>
            <person name="Pegot-Espagnet P."/>
            <person name="Pouilly N."/>
            <person name="Raftis F."/>
            <person name="Sallet E."/>
            <person name="Schiex T."/>
            <person name="Thomas J."/>
            <person name="Vandecasteele C."/>
            <person name="Vares D."/>
            <person name="Vear F."/>
            <person name="Vautrin S."/>
            <person name="Crespi M."/>
            <person name="Mangin B."/>
            <person name="Burke J.M."/>
            <person name="Salse J."/>
            <person name="Munos S."/>
            <person name="Vincourt P."/>
            <person name="Rieseberg L.H."/>
            <person name="Langlade N.B."/>
        </authorList>
    </citation>
    <scope>NUCLEOTIDE SEQUENCE [LARGE SCALE GENOMIC DNA]</scope>
    <source>
        <strain evidence="4">cv. SF193</strain>
        <tissue evidence="2">Leaves</tissue>
    </source>
</reference>
<reference evidence="2" key="3">
    <citation type="submission" date="2020-06" db="EMBL/GenBank/DDBJ databases">
        <title>Helianthus annuus Genome sequencing and assembly Release 2.</title>
        <authorList>
            <person name="Gouzy J."/>
            <person name="Langlade N."/>
            <person name="Munos S."/>
        </authorList>
    </citation>
    <scope>NUCLEOTIDE SEQUENCE</scope>
    <source>
        <tissue evidence="2">Leaves</tissue>
    </source>
</reference>
<dbReference type="Proteomes" id="UP000215914">
    <property type="component" value="Chromosome 3"/>
</dbReference>
<proteinExistence type="predicted"/>
<dbReference type="Gramene" id="mRNA:HanXRQr2_Chr03g0087391">
    <property type="protein sequence ID" value="mRNA:HanXRQr2_Chr03g0087391"/>
    <property type="gene ID" value="HanXRQr2_Chr03g0087391"/>
</dbReference>
<evidence type="ECO:0000313" key="2">
    <source>
        <dbReference type="EMBL" id="KAF5812524.1"/>
    </source>
</evidence>
<feature type="region of interest" description="Disordered" evidence="1">
    <location>
        <begin position="72"/>
        <end position="96"/>
    </location>
</feature>
<protein>
    <submittedName>
        <fullName evidence="3">Uncharacterized protein</fullName>
    </submittedName>
</protein>
<evidence type="ECO:0000313" key="4">
    <source>
        <dbReference type="Proteomes" id="UP000215914"/>
    </source>
</evidence>
<evidence type="ECO:0000313" key="3">
    <source>
        <dbReference type="EMBL" id="OTG30102.1"/>
    </source>
</evidence>
<gene>
    <name evidence="3" type="ORF">HannXRQ_Chr03g0060751</name>
    <name evidence="2" type="ORF">HanXRQr2_Chr03g0087391</name>
</gene>
<accession>A0A251V569</accession>
<name>A0A251V569_HELAN</name>
<dbReference type="InParanoid" id="A0A251V569"/>
<evidence type="ECO:0000256" key="1">
    <source>
        <dbReference type="SAM" id="MobiDB-lite"/>
    </source>
</evidence>
<dbReference type="AlphaFoldDB" id="A0A251V569"/>
<dbReference type="EMBL" id="CM007892">
    <property type="protein sequence ID" value="OTG30102.1"/>
    <property type="molecule type" value="Genomic_DNA"/>
</dbReference>
<dbReference type="EMBL" id="MNCJ02000318">
    <property type="protein sequence ID" value="KAF5812524.1"/>
    <property type="molecule type" value="Genomic_DNA"/>
</dbReference>
<organism evidence="3 4">
    <name type="scientific">Helianthus annuus</name>
    <name type="common">Common sunflower</name>
    <dbReference type="NCBI Taxonomy" id="4232"/>
    <lineage>
        <taxon>Eukaryota</taxon>
        <taxon>Viridiplantae</taxon>
        <taxon>Streptophyta</taxon>
        <taxon>Embryophyta</taxon>
        <taxon>Tracheophyta</taxon>
        <taxon>Spermatophyta</taxon>
        <taxon>Magnoliopsida</taxon>
        <taxon>eudicotyledons</taxon>
        <taxon>Gunneridae</taxon>
        <taxon>Pentapetalae</taxon>
        <taxon>asterids</taxon>
        <taxon>campanulids</taxon>
        <taxon>Asterales</taxon>
        <taxon>Asteraceae</taxon>
        <taxon>Asteroideae</taxon>
        <taxon>Heliantheae alliance</taxon>
        <taxon>Heliantheae</taxon>
        <taxon>Helianthus</taxon>
    </lineage>
</organism>
<sequence>MPFSLAFFLDFDYYSCPVAGLKPGKGARKVVISKITPPTSPPSRAFDLSPPHVDPGEKRKEYDVEVEQVGEGGFAGAGGGDGRGGGVDTEVESSEATPCHTIYTKRVQSSGEGGASVTHHSPEYEHVRSGSLDTHNPACADLPHAPRWNLTQGSRMTDLNNCREFFSLSLPRAERLFQKRRNRMDLLDDHIHAGVNFYATSQEIAREWQLIGEDTLEFEAAKKALAEEREKFNAEKKGLAWRVANAEDKLAKEKQFNANKQKEWEIVCERTDREMQTQRDTIVRLSGEKTRISEEVEQERASHQKRESEYLQRISKLQQLVTERSVKVRASEIIAEEANADSKWLLARGVPLIADRIVKSEELAKYMFELGEAPYDNGRKDGYGEARSAAEAKEALKNFDLYKTNCAARYAEKRQEYEFLEFAIVKAVGKLSRKADGVGLLKKALGDETPEAGGAGSGHQG</sequence>